<evidence type="ECO:0000256" key="1">
    <source>
        <dbReference type="ARBA" id="ARBA00001917"/>
    </source>
</evidence>
<dbReference type="OrthoDB" id="9977870at2759"/>
<evidence type="ECO:0000256" key="17">
    <source>
        <dbReference type="PIRSR" id="PIRSR006621-1"/>
    </source>
</evidence>
<keyword evidence="5 16" id="KW-0819">tRNA processing</keyword>
<evidence type="ECO:0000256" key="3">
    <source>
        <dbReference type="ARBA" id="ARBA00022643"/>
    </source>
</evidence>
<feature type="domain" description="DUS-like FMN-binding" evidence="19">
    <location>
        <begin position="23"/>
        <end position="279"/>
    </location>
</feature>
<keyword evidence="6" id="KW-0521">NADP</keyword>
<dbReference type="GO" id="GO:0050660">
    <property type="term" value="F:flavin adenine dinucleotide binding"/>
    <property type="evidence" value="ECO:0007669"/>
    <property type="project" value="InterPro"/>
</dbReference>
<evidence type="ECO:0000256" key="7">
    <source>
        <dbReference type="ARBA" id="ARBA00023002"/>
    </source>
</evidence>
<name>A0A9W8CYV5_9FUNG</name>
<dbReference type="Proteomes" id="UP001143981">
    <property type="component" value="Unassembled WGS sequence"/>
</dbReference>
<dbReference type="EC" id="1.3.1.-" evidence="16"/>
<sequence>MVYECRRRSILQLFSEKPRLNVCAPMVRYSKGAFREVLRDYNVDIAYTPMILADVFRSSEFARQDYTTNDADCPVVVQFAAHDPADLADAACLVAPYADGIDLNCGCPQRWAYKECIGAYLSERPEVVQAMVRAVKSVVSTPCSVKIRKHPTDVAKTIELVRRAEMMGVDWITIHGRTRHQKSTEAVDYETIRLVKDSVSVPVLANGGIFSLRDAEEMYDRTGVDGVMSARGLLQNPALFAGFEHTPLACVEKYVNLALAYGTPTSILHHHVMYMMESTMSSVERRTFNCLSSAPAVVDHLTRFYCIKSTL</sequence>
<organism evidence="20 21">
    <name type="scientific">Coemansia biformis</name>
    <dbReference type="NCBI Taxonomy" id="1286918"/>
    <lineage>
        <taxon>Eukaryota</taxon>
        <taxon>Fungi</taxon>
        <taxon>Fungi incertae sedis</taxon>
        <taxon>Zoopagomycota</taxon>
        <taxon>Kickxellomycotina</taxon>
        <taxon>Kickxellomycetes</taxon>
        <taxon>Kickxellales</taxon>
        <taxon>Kickxellaceae</taxon>
        <taxon>Coemansia</taxon>
    </lineage>
</organism>
<dbReference type="AlphaFoldDB" id="A0A9W8CYV5"/>
<feature type="binding site" evidence="18">
    <location>
        <begin position="25"/>
        <end position="27"/>
    </location>
    <ligand>
        <name>FMN</name>
        <dbReference type="ChEBI" id="CHEBI:58210"/>
    </ligand>
</feature>
<keyword evidence="4" id="KW-0507">mRNA processing</keyword>
<comment type="catalytic activity">
    <reaction evidence="9">
        <text>a 5,6-dihydrouridine in mRNA + NAD(+) = a uridine in mRNA + NADH + H(+)</text>
        <dbReference type="Rhea" id="RHEA:69851"/>
        <dbReference type="Rhea" id="RHEA-COMP:14658"/>
        <dbReference type="Rhea" id="RHEA-COMP:17789"/>
        <dbReference type="ChEBI" id="CHEBI:15378"/>
        <dbReference type="ChEBI" id="CHEBI:57540"/>
        <dbReference type="ChEBI" id="CHEBI:57945"/>
        <dbReference type="ChEBI" id="CHEBI:65315"/>
        <dbReference type="ChEBI" id="CHEBI:74443"/>
    </reaction>
    <physiologicalReaction direction="right-to-left" evidence="9">
        <dbReference type="Rhea" id="RHEA:69853"/>
    </physiologicalReaction>
</comment>
<evidence type="ECO:0000256" key="2">
    <source>
        <dbReference type="ARBA" id="ARBA00022630"/>
    </source>
</evidence>
<dbReference type="EMBL" id="JANBOI010000385">
    <property type="protein sequence ID" value="KAJ1730948.1"/>
    <property type="molecule type" value="Genomic_DNA"/>
</dbReference>
<evidence type="ECO:0000313" key="21">
    <source>
        <dbReference type="Proteomes" id="UP001143981"/>
    </source>
</evidence>
<dbReference type="PANTHER" id="PTHR11082">
    <property type="entry name" value="TRNA-DIHYDROURIDINE SYNTHASE"/>
    <property type="match status" value="1"/>
</dbReference>
<gene>
    <name evidence="20" type="primary">DUS4</name>
    <name evidence="20" type="ORF">LPJ61_002770</name>
</gene>
<comment type="similarity">
    <text evidence="16">Belongs to the dus family.</text>
</comment>
<keyword evidence="7 16" id="KW-0560">Oxidoreductase</keyword>
<comment type="catalytic activity">
    <reaction evidence="10">
        <text>a 5,6-dihydrouridine in mRNA + NADP(+) = a uridine in mRNA + NADPH + H(+)</text>
        <dbReference type="Rhea" id="RHEA:69855"/>
        <dbReference type="Rhea" id="RHEA-COMP:14658"/>
        <dbReference type="Rhea" id="RHEA-COMP:17789"/>
        <dbReference type="ChEBI" id="CHEBI:15378"/>
        <dbReference type="ChEBI" id="CHEBI:57783"/>
        <dbReference type="ChEBI" id="CHEBI:58349"/>
        <dbReference type="ChEBI" id="CHEBI:65315"/>
        <dbReference type="ChEBI" id="CHEBI:74443"/>
    </reaction>
    <physiologicalReaction direction="right-to-left" evidence="10">
        <dbReference type="Rhea" id="RHEA:69857"/>
    </physiologicalReaction>
</comment>
<comment type="catalytic activity">
    <reaction evidence="11">
        <text>5,6-dihydrouridine(20b) in tRNA + NADP(+) = uridine(20b) in tRNA + NADPH + H(+)</text>
        <dbReference type="Rhea" id="RHEA:53356"/>
        <dbReference type="Rhea" id="RHEA-COMP:13537"/>
        <dbReference type="Rhea" id="RHEA-COMP:13538"/>
        <dbReference type="ChEBI" id="CHEBI:15378"/>
        <dbReference type="ChEBI" id="CHEBI:57783"/>
        <dbReference type="ChEBI" id="CHEBI:58349"/>
        <dbReference type="ChEBI" id="CHEBI:65315"/>
        <dbReference type="ChEBI" id="CHEBI:74443"/>
        <dbReference type="EC" id="1.3.1.90"/>
    </reaction>
    <physiologicalReaction direction="right-to-left" evidence="11">
        <dbReference type="Rhea" id="RHEA:53358"/>
    </physiologicalReaction>
</comment>
<dbReference type="Pfam" id="PF01207">
    <property type="entry name" value="Dus"/>
    <property type="match status" value="1"/>
</dbReference>
<dbReference type="InterPro" id="IPR001269">
    <property type="entry name" value="DUS_fam"/>
</dbReference>
<dbReference type="FunFam" id="3.20.20.70:FF:000159">
    <property type="entry name" value="tRNA-dihydrouridine synthase 4"/>
    <property type="match status" value="1"/>
</dbReference>
<evidence type="ECO:0000256" key="12">
    <source>
        <dbReference type="ARBA" id="ARBA00051779"/>
    </source>
</evidence>
<evidence type="ECO:0000256" key="6">
    <source>
        <dbReference type="ARBA" id="ARBA00022857"/>
    </source>
</evidence>
<keyword evidence="3 16" id="KW-0288">FMN</keyword>
<comment type="catalytic activity">
    <reaction evidence="14">
        <text>5,6-dihydrouridine(20a) in tRNA + NADP(+) = uridine(20a) in tRNA + NADPH + H(+)</text>
        <dbReference type="Rhea" id="RHEA:53344"/>
        <dbReference type="Rhea" id="RHEA-COMP:13535"/>
        <dbReference type="Rhea" id="RHEA-COMP:13536"/>
        <dbReference type="ChEBI" id="CHEBI:15378"/>
        <dbReference type="ChEBI" id="CHEBI:57783"/>
        <dbReference type="ChEBI" id="CHEBI:58349"/>
        <dbReference type="ChEBI" id="CHEBI:65315"/>
        <dbReference type="ChEBI" id="CHEBI:74443"/>
        <dbReference type="EC" id="1.3.1.90"/>
    </reaction>
    <physiologicalReaction direction="right-to-left" evidence="14">
        <dbReference type="Rhea" id="RHEA:53346"/>
    </physiologicalReaction>
</comment>
<reference evidence="20" key="1">
    <citation type="submission" date="2022-07" db="EMBL/GenBank/DDBJ databases">
        <title>Phylogenomic reconstructions and comparative analyses of Kickxellomycotina fungi.</title>
        <authorList>
            <person name="Reynolds N.K."/>
            <person name="Stajich J.E."/>
            <person name="Barry K."/>
            <person name="Grigoriev I.V."/>
            <person name="Crous P."/>
            <person name="Smith M.E."/>
        </authorList>
    </citation>
    <scope>NUCLEOTIDE SEQUENCE</scope>
    <source>
        <strain evidence="20">BCRC 34381</strain>
    </source>
</reference>
<dbReference type="PANTHER" id="PTHR11082:SF31">
    <property type="entry name" value="TRNA-DIHYDROURIDINE(20A_20B) SYNTHASE [NAD(P)+]-LIKE"/>
    <property type="match status" value="1"/>
</dbReference>
<evidence type="ECO:0000259" key="19">
    <source>
        <dbReference type="Pfam" id="PF01207"/>
    </source>
</evidence>
<proteinExistence type="inferred from homology"/>
<feature type="binding site" evidence="18">
    <location>
        <begin position="230"/>
        <end position="231"/>
    </location>
    <ligand>
        <name>FMN</name>
        <dbReference type="ChEBI" id="CHEBI:58210"/>
    </ligand>
</feature>
<keyword evidence="18" id="KW-0547">Nucleotide-binding</keyword>
<evidence type="ECO:0000256" key="8">
    <source>
        <dbReference type="ARBA" id="ARBA00023027"/>
    </source>
</evidence>
<feature type="binding site" evidence="18">
    <location>
        <position position="175"/>
    </location>
    <ligand>
        <name>FMN</name>
        <dbReference type="ChEBI" id="CHEBI:58210"/>
    </ligand>
</feature>
<dbReference type="CDD" id="cd02801">
    <property type="entry name" value="DUS_like_FMN"/>
    <property type="match status" value="1"/>
</dbReference>
<evidence type="ECO:0000313" key="20">
    <source>
        <dbReference type="EMBL" id="KAJ1730948.1"/>
    </source>
</evidence>
<dbReference type="PIRSF" id="PIRSF006621">
    <property type="entry name" value="Dus"/>
    <property type="match status" value="1"/>
</dbReference>
<dbReference type="Gene3D" id="3.20.20.70">
    <property type="entry name" value="Aldolase class I"/>
    <property type="match status" value="1"/>
</dbReference>
<dbReference type="GO" id="GO:0102266">
    <property type="term" value="F:tRNA-dihydrouridine20a synthase activity"/>
    <property type="evidence" value="ECO:0007669"/>
    <property type="project" value="UniProtKB-EC"/>
</dbReference>
<dbReference type="GO" id="GO:0006397">
    <property type="term" value="P:mRNA processing"/>
    <property type="evidence" value="ECO:0007669"/>
    <property type="project" value="UniProtKB-KW"/>
</dbReference>
<evidence type="ECO:0000256" key="4">
    <source>
        <dbReference type="ARBA" id="ARBA00022664"/>
    </source>
</evidence>
<keyword evidence="8" id="KW-0520">NAD</keyword>
<comment type="catalytic activity">
    <reaction evidence="13">
        <text>5,6-dihydrouridine(20b) in tRNA + NAD(+) = uridine(20b) in tRNA + NADH + H(+)</text>
        <dbReference type="Rhea" id="RHEA:53352"/>
        <dbReference type="Rhea" id="RHEA-COMP:13537"/>
        <dbReference type="Rhea" id="RHEA-COMP:13538"/>
        <dbReference type="ChEBI" id="CHEBI:15378"/>
        <dbReference type="ChEBI" id="CHEBI:57540"/>
        <dbReference type="ChEBI" id="CHEBI:57945"/>
        <dbReference type="ChEBI" id="CHEBI:65315"/>
        <dbReference type="ChEBI" id="CHEBI:74443"/>
        <dbReference type="EC" id="1.3.1.90"/>
    </reaction>
    <physiologicalReaction direction="right-to-left" evidence="13">
        <dbReference type="Rhea" id="RHEA:53354"/>
    </physiologicalReaction>
</comment>
<evidence type="ECO:0000256" key="11">
    <source>
        <dbReference type="ARBA" id="ARBA00050434"/>
    </source>
</evidence>
<evidence type="ECO:0000256" key="15">
    <source>
        <dbReference type="ARBA" id="ARBA00060741"/>
    </source>
</evidence>
<evidence type="ECO:0000256" key="14">
    <source>
        <dbReference type="ARBA" id="ARBA00052996"/>
    </source>
</evidence>
<evidence type="ECO:0000256" key="9">
    <source>
        <dbReference type="ARBA" id="ARBA00048342"/>
    </source>
</evidence>
<dbReference type="InterPro" id="IPR013785">
    <property type="entry name" value="Aldolase_TIM"/>
</dbReference>
<dbReference type="InterPro" id="IPR035587">
    <property type="entry name" value="DUS-like_FMN-bd"/>
</dbReference>
<comment type="cofactor">
    <cofactor evidence="1 16 18">
        <name>FMN</name>
        <dbReference type="ChEBI" id="CHEBI:58210"/>
    </cofactor>
</comment>
<comment type="caution">
    <text evidence="20">The sequence shown here is derived from an EMBL/GenBank/DDBJ whole genome shotgun (WGS) entry which is preliminary data.</text>
</comment>
<dbReference type="GO" id="GO:0102267">
    <property type="term" value="F:tRNA-dihydrouridine20b synthase activity"/>
    <property type="evidence" value="ECO:0007669"/>
    <property type="project" value="UniProtKB-ARBA"/>
</dbReference>
<feature type="binding site" evidence="18">
    <location>
        <position position="146"/>
    </location>
    <ligand>
        <name>FMN</name>
        <dbReference type="ChEBI" id="CHEBI:58210"/>
    </ligand>
</feature>
<accession>A0A9W8CYV5</accession>
<comment type="function">
    <text evidence="16">Catalyzes the synthesis of dihydrouridine, a modified base found in the D-loop of most tRNAs.</text>
</comment>
<feature type="binding site" evidence="18">
    <location>
        <begin position="206"/>
        <end position="208"/>
    </location>
    <ligand>
        <name>FMN</name>
        <dbReference type="ChEBI" id="CHEBI:58210"/>
    </ligand>
</feature>
<comment type="catalytic activity">
    <reaction evidence="12">
        <text>5,6-dihydrouridine(20a) in tRNA + NAD(+) = uridine(20a) in tRNA + NADH + H(+)</text>
        <dbReference type="Rhea" id="RHEA:53348"/>
        <dbReference type="Rhea" id="RHEA-COMP:13535"/>
        <dbReference type="Rhea" id="RHEA-COMP:13536"/>
        <dbReference type="ChEBI" id="CHEBI:15378"/>
        <dbReference type="ChEBI" id="CHEBI:57540"/>
        <dbReference type="ChEBI" id="CHEBI:57945"/>
        <dbReference type="ChEBI" id="CHEBI:65315"/>
        <dbReference type="ChEBI" id="CHEBI:74443"/>
        <dbReference type="EC" id="1.3.1.90"/>
    </reaction>
    <physiologicalReaction direction="right-to-left" evidence="12">
        <dbReference type="Rhea" id="RHEA:53350"/>
    </physiologicalReaction>
</comment>
<evidence type="ECO:0000256" key="10">
    <source>
        <dbReference type="ARBA" id="ARBA00049447"/>
    </source>
</evidence>
<dbReference type="InterPro" id="IPR018517">
    <property type="entry name" value="tRNA_hU_synthase_CS"/>
</dbReference>
<keyword evidence="21" id="KW-1185">Reference proteome</keyword>
<evidence type="ECO:0000256" key="16">
    <source>
        <dbReference type="PIRNR" id="PIRNR006621"/>
    </source>
</evidence>
<evidence type="ECO:0000256" key="13">
    <source>
        <dbReference type="ARBA" id="ARBA00051932"/>
    </source>
</evidence>
<evidence type="ECO:0000256" key="18">
    <source>
        <dbReference type="PIRSR" id="PIRSR006621-2"/>
    </source>
</evidence>
<dbReference type="SUPFAM" id="SSF51395">
    <property type="entry name" value="FMN-linked oxidoreductases"/>
    <property type="match status" value="1"/>
</dbReference>
<keyword evidence="2 16" id="KW-0285">Flavoprotein</keyword>
<dbReference type="PROSITE" id="PS01136">
    <property type="entry name" value="UPF0034"/>
    <property type="match status" value="1"/>
</dbReference>
<feature type="binding site" evidence="18">
    <location>
        <position position="78"/>
    </location>
    <ligand>
        <name>FMN</name>
        <dbReference type="ChEBI" id="CHEBI:58210"/>
    </ligand>
</feature>
<comment type="similarity">
    <text evidence="15">Belongs to the Dus family. Dus4 subfamily.</text>
</comment>
<feature type="active site" description="Proton donor" evidence="17">
    <location>
        <position position="107"/>
    </location>
</feature>
<protein>
    <recommendedName>
        <fullName evidence="16">tRNA-dihydrouridine synthase</fullName>
        <ecNumber evidence="16">1.3.1.-</ecNumber>
    </recommendedName>
</protein>
<evidence type="ECO:0000256" key="5">
    <source>
        <dbReference type="ARBA" id="ARBA00022694"/>
    </source>
</evidence>